<feature type="transmembrane region" description="Helical" evidence="1">
    <location>
        <begin position="12"/>
        <end position="37"/>
    </location>
</feature>
<keyword evidence="1" id="KW-0812">Transmembrane</keyword>
<dbReference type="Proteomes" id="UP000469385">
    <property type="component" value="Unassembled WGS sequence"/>
</dbReference>
<feature type="transmembrane region" description="Helical" evidence="1">
    <location>
        <begin position="105"/>
        <end position="130"/>
    </location>
</feature>
<keyword evidence="3" id="KW-1185">Reference proteome</keyword>
<evidence type="ECO:0000256" key="1">
    <source>
        <dbReference type="SAM" id="Phobius"/>
    </source>
</evidence>
<keyword evidence="1" id="KW-1133">Transmembrane helix</keyword>
<evidence type="ECO:0000313" key="3">
    <source>
        <dbReference type="Proteomes" id="UP000469385"/>
    </source>
</evidence>
<protein>
    <recommendedName>
        <fullName evidence="4">Sodium:proline symporter</fullName>
    </recommendedName>
</protein>
<gene>
    <name evidence="2" type="ORF">GON04_12985</name>
</gene>
<proteinExistence type="predicted"/>
<comment type="caution">
    <text evidence="2">The sequence shown here is derived from an EMBL/GenBank/DDBJ whole genome shotgun (WGS) entry which is preliminary data.</text>
</comment>
<accession>A0A6N8ITW4</accession>
<feature type="transmembrane region" description="Helical" evidence="1">
    <location>
        <begin position="136"/>
        <end position="154"/>
    </location>
</feature>
<name>A0A6N8ITW4_9BURK</name>
<organism evidence="2 3">
    <name type="scientific">Ramlibacter pinisoli</name>
    <dbReference type="NCBI Taxonomy" id="2682844"/>
    <lineage>
        <taxon>Bacteria</taxon>
        <taxon>Pseudomonadati</taxon>
        <taxon>Pseudomonadota</taxon>
        <taxon>Betaproteobacteria</taxon>
        <taxon>Burkholderiales</taxon>
        <taxon>Comamonadaceae</taxon>
        <taxon>Ramlibacter</taxon>
    </lineage>
</organism>
<dbReference type="AlphaFoldDB" id="A0A6N8ITW4"/>
<dbReference type="EMBL" id="WSEL01000003">
    <property type="protein sequence ID" value="MVQ30371.1"/>
    <property type="molecule type" value="Genomic_DNA"/>
</dbReference>
<evidence type="ECO:0008006" key="4">
    <source>
        <dbReference type="Google" id="ProtNLM"/>
    </source>
</evidence>
<feature type="transmembrane region" description="Helical" evidence="1">
    <location>
        <begin position="75"/>
        <end position="93"/>
    </location>
</feature>
<reference evidence="2 3" key="1">
    <citation type="submission" date="2019-12" db="EMBL/GenBank/DDBJ databases">
        <authorList>
            <person name="Huq M.A."/>
        </authorList>
    </citation>
    <scope>NUCLEOTIDE SEQUENCE [LARGE SCALE GENOMIC DNA]</scope>
    <source>
        <strain evidence="2 3">MAH-25</strain>
    </source>
</reference>
<keyword evidence="1" id="KW-0472">Membrane</keyword>
<sequence length="162" mass="17328">MGSGTWKWRAMDWPAAAVSGFAAGAVLMVLDLVWSALFNPDGPWRTSHMIAPILTGADQPSSYEFRLGVVATSLGIHYLLGTVFGMVMAALLVQAKLDSTPGRAMLAGALMGFALYLINFHLLVALFPWLTALRGIDTLAAHAVFGVAAAYLYTRLKRTAGE</sequence>
<evidence type="ECO:0000313" key="2">
    <source>
        <dbReference type="EMBL" id="MVQ30371.1"/>
    </source>
</evidence>